<dbReference type="Gene3D" id="3.40.50.620">
    <property type="entry name" value="HUPs"/>
    <property type="match status" value="2"/>
</dbReference>
<keyword evidence="6" id="KW-0443">Lipid metabolism</keyword>
<evidence type="ECO:0000256" key="4">
    <source>
        <dbReference type="ARBA" id="ARBA00022679"/>
    </source>
</evidence>
<accession>A0A0W0CE85</accession>
<evidence type="ECO:0000256" key="9">
    <source>
        <dbReference type="ARBA" id="ARBA00024191"/>
    </source>
</evidence>
<dbReference type="PANTHER" id="PTHR45780">
    <property type="entry name" value="ETHANOLAMINE-PHOSPHATE CYTIDYLYLTRANSFERASE"/>
    <property type="match status" value="1"/>
</dbReference>
<dbReference type="PANTHER" id="PTHR45780:SF2">
    <property type="entry name" value="ETHANOLAMINE-PHOSPHATE CYTIDYLYLTRANSFERASE"/>
    <property type="match status" value="1"/>
</dbReference>
<comment type="caution">
    <text evidence="13">The sequence shown here is derived from an EMBL/GenBank/DDBJ whole genome shotgun (WGS) entry which is preliminary data.</text>
</comment>
<dbReference type="SUPFAM" id="SSF52374">
    <property type="entry name" value="Nucleotidylyl transferase"/>
    <property type="match status" value="2"/>
</dbReference>
<keyword evidence="8" id="KW-1208">Phospholipid metabolism</keyword>
<dbReference type="VEuPathDB" id="FungiDB:B1J91_F08723g"/>
<sequence length="316" mass="36084">MTVHLWEEKVWIDGCFDFTHHGHAGVFLQARQTIDPEVSGGNDALICGIHSDEDIRVNKGCLPVMQERERYEHARANRWCDQVIEGAPYVTHPDVMNKYGCMYVVHGDDITLDKDGNDCYQEMKDCGRYKCVKRTAGVSTSDIIQRILTGSRDHHSRPDEVVTLEELIKYSYDRDGYGPGCTVYRETLDNIVVRGKTVPERLVIVEGNFDLFHIGHISKFKKIRADHPDRHVIVSVRTNEDDIMTLKEKALSILSCKYIDGVVLDLDMGTLATDIVTIQIDDIDGGEFDYLTKETIVNRIISQRDEYVSRNKRKGF</sequence>
<evidence type="ECO:0000256" key="3">
    <source>
        <dbReference type="ARBA" id="ARBA00022516"/>
    </source>
</evidence>
<comment type="pathway">
    <text evidence="9">Phospholipid metabolism; phosphatidylethanolamine biosynthesis; phosphatidylethanolamine from ethanolamine: step 2/3.</text>
</comment>
<dbReference type="EMBL" id="LLZZ01000181">
    <property type="protein sequence ID" value="KTA95765.1"/>
    <property type="molecule type" value="Genomic_DNA"/>
</dbReference>
<dbReference type="VEuPathDB" id="FungiDB:GVI51_F08283"/>
<dbReference type="CDD" id="cd02174">
    <property type="entry name" value="CCT"/>
    <property type="match status" value="1"/>
</dbReference>
<reference evidence="13 14" key="1">
    <citation type="submission" date="2015-10" db="EMBL/GenBank/DDBJ databases">
        <title>Draft genomes sequences of Candida glabrata isolates 1A, 1B, 2A, 2B, 3A and 3B.</title>
        <authorList>
            <person name="Haavelsrud O.E."/>
            <person name="Gaustad P."/>
        </authorList>
    </citation>
    <scope>NUCLEOTIDE SEQUENCE [LARGE SCALE GENOMIC DNA]</scope>
    <source>
        <strain evidence="13">910700640</strain>
    </source>
</reference>
<dbReference type="GO" id="GO:0006646">
    <property type="term" value="P:phosphatidylethanolamine biosynthetic process"/>
    <property type="evidence" value="ECO:0007669"/>
    <property type="project" value="UniProtKB-UniPathway"/>
</dbReference>
<evidence type="ECO:0000256" key="8">
    <source>
        <dbReference type="ARBA" id="ARBA00023264"/>
    </source>
</evidence>
<comment type="pathway">
    <text evidence="1">Lipid metabolism.</text>
</comment>
<evidence type="ECO:0000256" key="1">
    <source>
        <dbReference type="ARBA" id="ARBA00005189"/>
    </source>
</evidence>
<evidence type="ECO:0000256" key="5">
    <source>
        <dbReference type="ARBA" id="ARBA00022695"/>
    </source>
</evidence>
<evidence type="ECO:0000256" key="6">
    <source>
        <dbReference type="ARBA" id="ARBA00023098"/>
    </source>
</evidence>
<organism evidence="13 14">
    <name type="scientific">Candida glabrata</name>
    <name type="common">Yeast</name>
    <name type="synonym">Torulopsis glabrata</name>
    <dbReference type="NCBI Taxonomy" id="5478"/>
    <lineage>
        <taxon>Eukaryota</taxon>
        <taxon>Fungi</taxon>
        <taxon>Dikarya</taxon>
        <taxon>Ascomycota</taxon>
        <taxon>Saccharomycotina</taxon>
        <taxon>Saccharomycetes</taxon>
        <taxon>Saccharomycetales</taxon>
        <taxon>Saccharomycetaceae</taxon>
        <taxon>Nakaseomyces</taxon>
    </lineage>
</organism>
<dbReference type="Pfam" id="PF01467">
    <property type="entry name" value="CTP_transf_like"/>
    <property type="match status" value="1"/>
</dbReference>
<keyword evidence="5 13" id="KW-0548">Nucleotidyltransferase</keyword>
<evidence type="ECO:0000259" key="12">
    <source>
        <dbReference type="Pfam" id="PF01467"/>
    </source>
</evidence>
<dbReference type="VEuPathDB" id="FungiDB:CAGL0F08723g"/>
<dbReference type="InterPro" id="IPR041723">
    <property type="entry name" value="CCT"/>
</dbReference>
<dbReference type="InterPro" id="IPR044608">
    <property type="entry name" value="Ect1/PCYT2"/>
</dbReference>
<protein>
    <recommendedName>
        <fullName evidence="10">ethanolamine-phosphate cytidylyltransferase</fullName>
        <ecNumber evidence="10">2.7.7.14</ecNumber>
    </recommendedName>
    <alternativeName>
        <fullName evidence="11">CTP:phosphoethanolamine cytidylyltransferase</fullName>
    </alternativeName>
</protein>
<dbReference type="AlphaFoldDB" id="A0A0W0CE85"/>
<evidence type="ECO:0000313" key="13">
    <source>
        <dbReference type="EMBL" id="KTA95765.1"/>
    </source>
</evidence>
<dbReference type="InterPro" id="IPR004821">
    <property type="entry name" value="Cyt_trans-like"/>
</dbReference>
<keyword evidence="4 13" id="KW-0808">Transferase</keyword>
<comment type="similarity">
    <text evidence="2">Belongs to the cytidylyltransferase family.</text>
</comment>
<gene>
    <name evidence="13" type="ORF">AO440_001468</name>
</gene>
<dbReference type="GO" id="GO:0005737">
    <property type="term" value="C:cytoplasm"/>
    <property type="evidence" value="ECO:0007669"/>
    <property type="project" value="TreeGrafter"/>
</dbReference>
<dbReference type="VEuPathDB" id="FungiDB:GWK60_F08261"/>
<dbReference type="InterPro" id="IPR014729">
    <property type="entry name" value="Rossmann-like_a/b/a_fold"/>
</dbReference>
<evidence type="ECO:0000313" key="14">
    <source>
        <dbReference type="Proteomes" id="UP000054886"/>
    </source>
</evidence>
<keyword evidence="7" id="KW-0594">Phospholipid biosynthesis</keyword>
<evidence type="ECO:0000256" key="10">
    <source>
        <dbReference type="ARBA" id="ARBA00024221"/>
    </source>
</evidence>
<name>A0A0W0CE85_CANGB</name>
<evidence type="ECO:0000256" key="2">
    <source>
        <dbReference type="ARBA" id="ARBA00010101"/>
    </source>
</evidence>
<proteinExistence type="inferred from homology"/>
<dbReference type="UniPathway" id="UPA00558">
    <property type="reaction ID" value="UER00742"/>
</dbReference>
<dbReference type="GO" id="GO:0004306">
    <property type="term" value="F:ethanolamine-phosphate cytidylyltransferase activity"/>
    <property type="evidence" value="ECO:0007669"/>
    <property type="project" value="UniProtKB-EC"/>
</dbReference>
<keyword evidence="3" id="KW-0444">Lipid biosynthesis</keyword>
<evidence type="ECO:0000256" key="11">
    <source>
        <dbReference type="ARBA" id="ARBA00031473"/>
    </source>
</evidence>
<dbReference type="EC" id="2.7.7.14" evidence="10"/>
<dbReference type="Proteomes" id="UP000054886">
    <property type="component" value="Unassembled WGS sequence"/>
</dbReference>
<feature type="domain" description="Cytidyltransferase-like" evidence="12">
    <location>
        <begin position="12"/>
        <end position="146"/>
    </location>
</feature>
<evidence type="ECO:0000256" key="7">
    <source>
        <dbReference type="ARBA" id="ARBA00023209"/>
    </source>
</evidence>